<dbReference type="InterPro" id="IPR012348">
    <property type="entry name" value="RNR-like"/>
</dbReference>
<dbReference type="InterPro" id="IPR009078">
    <property type="entry name" value="Ferritin-like_SF"/>
</dbReference>
<evidence type="ECO:0000313" key="2">
    <source>
        <dbReference type="Proteomes" id="UP000444980"/>
    </source>
</evidence>
<dbReference type="SUPFAM" id="SSF47240">
    <property type="entry name" value="Ferritin-like"/>
    <property type="match status" value="1"/>
</dbReference>
<name>A0A7I9UVK4_9ACTN</name>
<dbReference type="InterPro" id="IPR025859">
    <property type="entry name" value="AurF/CmlI"/>
</dbReference>
<dbReference type="GO" id="GO:0016491">
    <property type="term" value="F:oxidoreductase activity"/>
    <property type="evidence" value="ECO:0007669"/>
    <property type="project" value="InterPro"/>
</dbReference>
<dbReference type="Pfam" id="PF11583">
    <property type="entry name" value="AurF"/>
    <property type="match status" value="1"/>
</dbReference>
<keyword evidence="2" id="KW-1185">Reference proteome</keyword>
<dbReference type="AlphaFoldDB" id="A0A7I9UVK4"/>
<dbReference type="EMBL" id="BJOU01000001">
    <property type="protein sequence ID" value="GED97019.1"/>
    <property type="molecule type" value="Genomic_DNA"/>
</dbReference>
<dbReference type="Proteomes" id="UP000444980">
    <property type="component" value="Unassembled WGS sequence"/>
</dbReference>
<dbReference type="OrthoDB" id="5138986at2"/>
<evidence type="ECO:0008006" key="3">
    <source>
        <dbReference type="Google" id="ProtNLM"/>
    </source>
</evidence>
<protein>
    <recommendedName>
        <fullName evidence="3">Diiron oxygenase</fullName>
    </recommendedName>
</protein>
<organism evidence="1 2">
    <name type="scientific">Gordonia crocea</name>
    <dbReference type="NCBI Taxonomy" id="589162"/>
    <lineage>
        <taxon>Bacteria</taxon>
        <taxon>Bacillati</taxon>
        <taxon>Actinomycetota</taxon>
        <taxon>Actinomycetes</taxon>
        <taxon>Mycobacteriales</taxon>
        <taxon>Gordoniaceae</taxon>
        <taxon>Gordonia</taxon>
    </lineage>
</organism>
<reference evidence="2" key="1">
    <citation type="submission" date="2019-06" db="EMBL/GenBank/DDBJ databases">
        <title>Gordonia isolated from sludge of a wastewater treatment plant.</title>
        <authorList>
            <person name="Tamura T."/>
            <person name="Aoyama K."/>
            <person name="Kang Y."/>
            <person name="Saito S."/>
            <person name="Akiyama N."/>
            <person name="Yazawa K."/>
            <person name="Gonoi T."/>
            <person name="Mikami Y."/>
        </authorList>
    </citation>
    <scope>NUCLEOTIDE SEQUENCE [LARGE SCALE GENOMIC DNA]</scope>
    <source>
        <strain evidence="2">NBRC 107697</strain>
    </source>
</reference>
<gene>
    <name evidence="1" type="ORF">nbrc107697_10580</name>
</gene>
<evidence type="ECO:0000313" key="1">
    <source>
        <dbReference type="EMBL" id="GED97019.1"/>
    </source>
</evidence>
<accession>A0A7I9UVK4</accession>
<sequence length="339" mass="39453">MTSTLNPQDRIKEYSPVAKEKLDEDYNQVLDDLSDASVHRNFDPYIDIDWDAPHMAVVPGDKRWIMSPHDPVGRHPWFREQPVDKQIAMGMWRQANVAKVGLQFESILIRGLMQYSDRLPNGAKEFRYTTHEAKEECNHTLMFQEFVNRTGVDVPGGPRWFRRISPIIPLFSTMVPTIFYFGVLAGEEPIDHIQKEFLRKDTELHPTMQAIMQLHVAEEARHISFAHHLLRETIPAKGPLSRFVLSIAMPIVMRTLCDVIAKPPRQFRREFDIPRSVWKDLFWRSPESRQFQSNVFGDVRMLAEQCGLMNPVSRQVWRLLRISGRPSRYRSEPTYSAAA</sequence>
<dbReference type="RefSeq" id="WP_161926407.1">
    <property type="nucleotide sequence ID" value="NZ_BJOU01000001.1"/>
</dbReference>
<proteinExistence type="predicted"/>
<dbReference type="Gene3D" id="1.10.620.20">
    <property type="entry name" value="Ribonucleotide Reductase, subunit A"/>
    <property type="match status" value="1"/>
</dbReference>
<comment type="caution">
    <text evidence="1">The sequence shown here is derived from an EMBL/GenBank/DDBJ whole genome shotgun (WGS) entry which is preliminary data.</text>
</comment>